<keyword evidence="2" id="KW-1185">Reference proteome</keyword>
<gene>
    <name evidence="1" type="ORF">C5167_047666</name>
</gene>
<protein>
    <submittedName>
        <fullName evidence="1">Uncharacterized protein</fullName>
    </submittedName>
</protein>
<dbReference type="EMBL" id="CM010725">
    <property type="protein sequence ID" value="RZC84878.1"/>
    <property type="molecule type" value="Genomic_DNA"/>
</dbReference>
<proteinExistence type="predicted"/>
<dbReference type="AlphaFoldDB" id="A0A4Y7LK73"/>
<evidence type="ECO:0000313" key="1">
    <source>
        <dbReference type="EMBL" id="RZC84878.1"/>
    </source>
</evidence>
<dbReference type="Proteomes" id="UP000316621">
    <property type="component" value="Chromosome 11"/>
</dbReference>
<feature type="non-terminal residue" evidence="1">
    <location>
        <position position="68"/>
    </location>
</feature>
<name>A0A4Y7LK73_PAPSO</name>
<reference evidence="1 2" key="1">
    <citation type="journal article" date="2018" name="Science">
        <title>The opium poppy genome and morphinan production.</title>
        <authorList>
            <person name="Guo L."/>
            <person name="Winzer T."/>
            <person name="Yang X."/>
            <person name="Li Y."/>
            <person name="Ning Z."/>
            <person name="He Z."/>
            <person name="Teodor R."/>
            <person name="Lu Y."/>
            <person name="Bowser T.A."/>
            <person name="Graham I.A."/>
            <person name="Ye K."/>
        </authorList>
    </citation>
    <scope>NUCLEOTIDE SEQUENCE [LARGE SCALE GENOMIC DNA]</scope>
    <source>
        <strain evidence="2">cv. HN1</strain>
        <tissue evidence="1">Leaves</tissue>
    </source>
</reference>
<evidence type="ECO:0000313" key="2">
    <source>
        <dbReference type="Proteomes" id="UP000316621"/>
    </source>
</evidence>
<sequence>MPVLEIGLLMPDSHSEGDLFSSTSSKRFAELCMLGLIIGAALGTEREYKSLRYVKTSTRENVKTSKEG</sequence>
<dbReference type="Gramene" id="RZC84878">
    <property type="protein sequence ID" value="RZC84878"/>
    <property type="gene ID" value="C5167_047666"/>
</dbReference>
<organism evidence="1 2">
    <name type="scientific">Papaver somniferum</name>
    <name type="common">Opium poppy</name>
    <dbReference type="NCBI Taxonomy" id="3469"/>
    <lineage>
        <taxon>Eukaryota</taxon>
        <taxon>Viridiplantae</taxon>
        <taxon>Streptophyta</taxon>
        <taxon>Embryophyta</taxon>
        <taxon>Tracheophyta</taxon>
        <taxon>Spermatophyta</taxon>
        <taxon>Magnoliopsida</taxon>
        <taxon>Ranunculales</taxon>
        <taxon>Papaveraceae</taxon>
        <taxon>Papaveroideae</taxon>
        <taxon>Papaver</taxon>
    </lineage>
</organism>
<accession>A0A4Y7LK73</accession>